<evidence type="ECO:0000313" key="1">
    <source>
        <dbReference type="EMBL" id="CAB4160813.1"/>
    </source>
</evidence>
<accession>A0A6J5NPL2</accession>
<dbReference type="EMBL" id="LR796715">
    <property type="protein sequence ID" value="CAB4160813.1"/>
    <property type="molecule type" value="Genomic_DNA"/>
</dbReference>
<organism evidence="1">
    <name type="scientific">uncultured Caudovirales phage</name>
    <dbReference type="NCBI Taxonomy" id="2100421"/>
    <lineage>
        <taxon>Viruses</taxon>
        <taxon>Duplodnaviria</taxon>
        <taxon>Heunggongvirae</taxon>
        <taxon>Uroviricota</taxon>
        <taxon>Caudoviricetes</taxon>
        <taxon>Peduoviridae</taxon>
        <taxon>Maltschvirus</taxon>
        <taxon>Maltschvirus maltsch</taxon>
    </lineage>
</organism>
<reference evidence="1" key="1">
    <citation type="submission" date="2020-04" db="EMBL/GenBank/DDBJ databases">
        <authorList>
            <person name="Chiriac C."/>
            <person name="Salcher M."/>
            <person name="Ghai R."/>
            <person name="Kavagutti S V."/>
        </authorList>
    </citation>
    <scope>NUCLEOTIDE SEQUENCE</scope>
</reference>
<sequence length="97" mass="9912">MTFSVTPLVGIDLDNVVTAASIAAGQQVANQLLGVQVWGSDGKRYVFAKANATIAASTAVCDINTTTFLVAATGGSYLSPAYGMVSGDFGWFSKASV</sequence>
<proteinExistence type="predicted"/>
<gene>
    <name evidence="1" type="ORF">UFOVP770_12</name>
</gene>
<protein>
    <submittedName>
        <fullName evidence="1">Uncharacterized protein</fullName>
    </submittedName>
</protein>
<name>A0A6J5NPL2_9CAUD</name>